<dbReference type="OrthoDB" id="6367126at2759"/>
<protein>
    <recommendedName>
        <fullName evidence="4">Endonuclease/exonuclease/phosphatase domain-containing protein</fullName>
    </recommendedName>
</protein>
<sequence>MQGEKEFTCNQTAALRTLARYDEPVQLIEESGTPMPAPSIDTANTDISSEDDDLHHLSHSDLVNIVKQLRNEIHRKTALLSSFNTLFQDISQKREAIVCVLQLIDNISAIKSSTDKLEVRSIAATARPQSIGEEWQQHVATHTASCNWWKSGNPRSLKSCSGNGQQPSVTHSNPPQGTTAAGRESGPASATPRGVPQRPPKGPKRKLNQQQPSNKNNSSFNNFCQNCKTSSLLAIWAACIPNLHNKDKLIILSANLRGFRTNIGELTHSFILKEDIDIAATVETFLDDTVEESFGKIPGYTHWFRRDRISGHGGGIALCHRETLQVQHLEINVPDWMEVMFFRITMEDSSALLLCVMYRPQWQGRDPLLYLTEHLDDIQTSVNCQNTVVVGDLNQHLVMHASDDLIGVHGLQNHVDFPTHILGGSLDPVLSDFGEAVICKPLQTIGSSDHIAVLTHVNIRPHTQECYEREIWNWRHADWGAIQQSLRNTDWQESLTGDANALIEWLIQYFLSLQREYVPHHSYTVRPTDQPWFGYRCQLASDAKCKAWRRP</sequence>
<dbReference type="PANTHER" id="PTHR33776:SF3">
    <property type="entry name" value="PHD-TYPE DOMAIN-CONTAINING PROTEIN"/>
    <property type="match status" value="1"/>
</dbReference>
<reference evidence="2 3" key="1">
    <citation type="submission" date="2018-04" db="EMBL/GenBank/DDBJ databases">
        <authorList>
            <person name="Zhang X."/>
            <person name="Yuan J."/>
            <person name="Li F."/>
            <person name="Xiang J."/>
        </authorList>
    </citation>
    <scope>NUCLEOTIDE SEQUENCE [LARGE SCALE GENOMIC DNA]</scope>
    <source>
        <tissue evidence="2">Muscle</tissue>
    </source>
</reference>
<dbReference type="EMBL" id="QCYY01001373">
    <property type="protein sequence ID" value="ROT78471.1"/>
    <property type="molecule type" value="Genomic_DNA"/>
</dbReference>
<gene>
    <name evidence="2" type="ORF">C7M84_002796</name>
</gene>
<evidence type="ECO:0000313" key="3">
    <source>
        <dbReference type="Proteomes" id="UP000283509"/>
    </source>
</evidence>
<comment type="caution">
    <text evidence="2">The sequence shown here is derived from an EMBL/GenBank/DDBJ whole genome shotgun (WGS) entry which is preliminary data.</text>
</comment>
<feature type="region of interest" description="Disordered" evidence="1">
    <location>
        <begin position="157"/>
        <end position="219"/>
    </location>
</feature>
<feature type="region of interest" description="Disordered" evidence="1">
    <location>
        <begin position="29"/>
        <end position="53"/>
    </location>
</feature>
<dbReference type="SUPFAM" id="SSF56219">
    <property type="entry name" value="DNase I-like"/>
    <property type="match status" value="1"/>
</dbReference>
<feature type="compositionally biased region" description="Polar residues" evidence="1">
    <location>
        <begin position="157"/>
        <end position="179"/>
    </location>
</feature>
<feature type="compositionally biased region" description="Low complexity" evidence="1">
    <location>
        <begin position="208"/>
        <end position="219"/>
    </location>
</feature>
<evidence type="ECO:0008006" key="4">
    <source>
        <dbReference type="Google" id="ProtNLM"/>
    </source>
</evidence>
<evidence type="ECO:0000313" key="2">
    <source>
        <dbReference type="EMBL" id="ROT78471.1"/>
    </source>
</evidence>
<keyword evidence="3" id="KW-1185">Reference proteome</keyword>
<dbReference type="Proteomes" id="UP000283509">
    <property type="component" value="Unassembled WGS sequence"/>
</dbReference>
<dbReference type="STRING" id="6689.A0A423TPT1"/>
<dbReference type="AlphaFoldDB" id="A0A423TPT1"/>
<proteinExistence type="predicted"/>
<dbReference type="Gene3D" id="3.60.10.10">
    <property type="entry name" value="Endonuclease/exonuclease/phosphatase"/>
    <property type="match status" value="1"/>
</dbReference>
<accession>A0A423TPT1</accession>
<dbReference type="PANTHER" id="PTHR33776">
    <property type="entry name" value="ENDO/EXONUCLEASE/PHOSPHATASE DOMAIN-CONTAINING PROTEIN"/>
    <property type="match status" value="1"/>
</dbReference>
<dbReference type="InterPro" id="IPR036691">
    <property type="entry name" value="Endo/exonu/phosph_ase_sf"/>
</dbReference>
<organism evidence="2 3">
    <name type="scientific">Penaeus vannamei</name>
    <name type="common">Whiteleg shrimp</name>
    <name type="synonym">Litopenaeus vannamei</name>
    <dbReference type="NCBI Taxonomy" id="6689"/>
    <lineage>
        <taxon>Eukaryota</taxon>
        <taxon>Metazoa</taxon>
        <taxon>Ecdysozoa</taxon>
        <taxon>Arthropoda</taxon>
        <taxon>Crustacea</taxon>
        <taxon>Multicrustacea</taxon>
        <taxon>Malacostraca</taxon>
        <taxon>Eumalacostraca</taxon>
        <taxon>Eucarida</taxon>
        <taxon>Decapoda</taxon>
        <taxon>Dendrobranchiata</taxon>
        <taxon>Penaeoidea</taxon>
        <taxon>Penaeidae</taxon>
        <taxon>Penaeus</taxon>
    </lineage>
</organism>
<name>A0A423TPT1_PENVA</name>
<evidence type="ECO:0000256" key="1">
    <source>
        <dbReference type="SAM" id="MobiDB-lite"/>
    </source>
</evidence>
<reference evidence="2 3" key="2">
    <citation type="submission" date="2019-01" db="EMBL/GenBank/DDBJ databases">
        <title>The decoding of complex shrimp genome reveals the adaptation for benthos swimmer, frequently molting mechanism and breeding impact on genome.</title>
        <authorList>
            <person name="Sun Y."/>
            <person name="Gao Y."/>
            <person name="Yu Y."/>
        </authorList>
    </citation>
    <scope>NUCLEOTIDE SEQUENCE [LARGE SCALE GENOMIC DNA]</scope>
    <source>
        <tissue evidence="2">Muscle</tissue>
    </source>
</reference>